<keyword evidence="2" id="KW-0520">NAD</keyword>
<dbReference type="SUPFAM" id="SSF48179">
    <property type="entry name" value="6-phosphogluconate dehydrogenase C-terminal domain-like"/>
    <property type="match status" value="1"/>
</dbReference>
<dbReference type="InterPro" id="IPR008927">
    <property type="entry name" value="6-PGluconate_DH-like_C_sf"/>
</dbReference>
<accession>A0A5C1NFQ6</accession>
<dbReference type="EMBL" id="CP038437">
    <property type="protein sequence ID" value="QEM82054.1"/>
    <property type="molecule type" value="Genomic_DNA"/>
</dbReference>
<dbReference type="InterPro" id="IPR036291">
    <property type="entry name" value="NAD(P)-bd_dom_sf"/>
</dbReference>
<evidence type="ECO:0000256" key="1">
    <source>
        <dbReference type="ARBA" id="ARBA00023002"/>
    </source>
</evidence>
<dbReference type="GO" id="GO:0005829">
    <property type="term" value="C:cytosol"/>
    <property type="evidence" value="ECO:0007669"/>
    <property type="project" value="TreeGrafter"/>
</dbReference>
<sequence>MSGGPCLTPPSLMQFGIGRFLLAHVDLFIEQANRLSDTPVGIVAIQSSQRPDGGKKAYCLIHEQSYPVQLRGLRDGQRIDERHEVKSLRSVLVAHQAWAEIERRFRDDITHVVSNTSERGYEVPKDDSPLLDCPVSFPAKLTRLLKLRFDAGRSGVTLLPCELLSDNGLQLKRIVLSLAQRYFADATFATWLQEQCVWAVTLVDRIVSTALEPIGAVAEPYGLWAIQETPGLQLPFTHPDVQLVADIRPYERRKLHLLNLAHTWLVARWQQLGLEHDVSLVRHAMDEPHLGGVVETMLREEVVPVLDREMPGMQLHAYVTSILERFRNPWLDHHLSDIAQNHAEKCQRRIAPVIDMARSQGRTLPLLEQAMMT</sequence>
<feature type="domain" description="Mannitol dehydrogenase N-terminal" evidence="3">
    <location>
        <begin position="12"/>
        <end position="229"/>
    </location>
</feature>
<dbReference type="PANTHER" id="PTHR30524:SF0">
    <property type="entry name" value="ALTRONATE OXIDOREDUCTASE-RELATED"/>
    <property type="match status" value="1"/>
</dbReference>
<dbReference type="RefSeq" id="WP_149285064.1">
    <property type="nucleotide sequence ID" value="NZ_CP038437.2"/>
</dbReference>
<dbReference type="InterPro" id="IPR013131">
    <property type="entry name" value="Mannitol_DH_N"/>
</dbReference>
<proteinExistence type="predicted"/>
<dbReference type="KEGG" id="hbh:E4T21_11205"/>
<evidence type="ECO:0000313" key="6">
    <source>
        <dbReference type="Proteomes" id="UP000324285"/>
    </source>
</evidence>
<dbReference type="AlphaFoldDB" id="A0A5C1NFQ6"/>
<gene>
    <name evidence="5" type="ORF">E4T21_11205</name>
</gene>
<dbReference type="GO" id="GO:0008926">
    <property type="term" value="F:mannitol-1-phosphate 5-dehydrogenase activity"/>
    <property type="evidence" value="ECO:0007669"/>
    <property type="project" value="TreeGrafter"/>
</dbReference>
<dbReference type="Proteomes" id="UP000324285">
    <property type="component" value="Chromosome"/>
</dbReference>
<dbReference type="Pfam" id="PF08125">
    <property type="entry name" value="Mannitol_dh_C"/>
    <property type="match status" value="1"/>
</dbReference>
<evidence type="ECO:0000256" key="2">
    <source>
        <dbReference type="ARBA" id="ARBA00023027"/>
    </source>
</evidence>
<dbReference type="Gene3D" id="1.10.1040.10">
    <property type="entry name" value="N-(1-d-carboxylethyl)-l-norvaline Dehydrogenase, domain 2"/>
    <property type="match status" value="1"/>
</dbReference>
<keyword evidence="1" id="KW-0560">Oxidoreductase</keyword>
<evidence type="ECO:0000313" key="5">
    <source>
        <dbReference type="EMBL" id="QEM82054.1"/>
    </source>
</evidence>
<dbReference type="GO" id="GO:0019592">
    <property type="term" value="P:mannitol catabolic process"/>
    <property type="evidence" value="ECO:0007669"/>
    <property type="project" value="TreeGrafter"/>
</dbReference>
<dbReference type="InterPro" id="IPR013118">
    <property type="entry name" value="Mannitol_DH_C"/>
</dbReference>
<dbReference type="Pfam" id="PF01232">
    <property type="entry name" value="Mannitol_dh"/>
    <property type="match status" value="1"/>
</dbReference>
<feature type="domain" description="Mannitol dehydrogenase C-terminal" evidence="4">
    <location>
        <begin position="246"/>
        <end position="362"/>
    </location>
</feature>
<organism evidence="5 6">
    <name type="scientific">Halomonas binhaiensis</name>
    <dbReference type="NCBI Taxonomy" id="2562282"/>
    <lineage>
        <taxon>Bacteria</taxon>
        <taxon>Pseudomonadati</taxon>
        <taxon>Pseudomonadota</taxon>
        <taxon>Gammaproteobacteria</taxon>
        <taxon>Oceanospirillales</taxon>
        <taxon>Halomonadaceae</taxon>
        <taxon>Halomonas</taxon>
    </lineage>
</organism>
<evidence type="ECO:0000259" key="4">
    <source>
        <dbReference type="Pfam" id="PF08125"/>
    </source>
</evidence>
<dbReference type="SUPFAM" id="SSF51735">
    <property type="entry name" value="NAD(P)-binding Rossmann-fold domains"/>
    <property type="match status" value="1"/>
</dbReference>
<dbReference type="OrthoDB" id="9768714at2"/>
<dbReference type="Gene3D" id="3.40.50.720">
    <property type="entry name" value="NAD(P)-binding Rossmann-like Domain"/>
    <property type="match status" value="1"/>
</dbReference>
<protein>
    <submittedName>
        <fullName evidence="5">Mannitol dehydrogenase</fullName>
    </submittedName>
</protein>
<reference evidence="5" key="1">
    <citation type="submission" date="2021-02" db="EMBL/GenBank/DDBJ databases">
        <title>Strain Y2R2, a novel species of the genus Halomonas.</title>
        <authorList>
            <person name="Huang H."/>
        </authorList>
    </citation>
    <scope>NUCLEOTIDE SEQUENCE</scope>
    <source>
        <strain evidence="5">Y2R2</strain>
    </source>
</reference>
<name>A0A5C1NFQ6_9GAMM</name>
<evidence type="ECO:0000259" key="3">
    <source>
        <dbReference type="Pfam" id="PF01232"/>
    </source>
</evidence>
<dbReference type="PANTHER" id="PTHR30524">
    <property type="entry name" value="MANNITOL-1-PHOSPHATE 5-DEHYDROGENASE"/>
    <property type="match status" value="1"/>
</dbReference>
<keyword evidence="6" id="KW-1185">Reference proteome</keyword>
<dbReference type="InterPro" id="IPR013328">
    <property type="entry name" value="6PGD_dom2"/>
</dbReference>